<feature type="transmembrane region" description="Helical" evidence="1">
    <location>
        <begin position="191"/>
        <end position="210"/>
    </location>
</feature>
<name>A0A2K9EKI6_9RHOB</name>
<dbReference type="PIRSF" id="PIRSF028704">
    <property type="entry name" value="UPC028704"/>
    <property type="match status" value="1"/>
</dbReference>
<feature type="transmembrane region" description="Helical" evidence="1">
    <location>
        <begin position="222"/>
        <end position="243"/>
    </location>
</feature>
<dbReference type="EMBL" id="CP025408">
    <property type="protein sequence ID" value="AUH35553.1"/>
    <property type="molecule type" value="Genomic_DNA"/>
</dbReference>
<feature type="transmembrane region" description="Helical" evidence="1">
    <location>
        <begin position="83"/>
        <end position="103"/>
    </location>
</feature>
<organism evidence="2 3">
    <name type="scientific">Paracoccus tegillarcae</name>
    <dbReference type="NCBI Taxonomy" id="1529068"/>
    <lineage>
        <taxon>Bacteria</taxon>
        <taxon>Pseudomonadati</taxon>
        <taxon>Pseudomonadota</taxon>
        <taxon>Alphaproteobacteria</taxon>
        <taxon>Rhodobacterales</taxon>
        <taxon>Paracoccaceae</taxon>
        <taxon>Paracoccus</taxon>
    </lineage>
</organism>
<evidence type="ECO:0000313" key="3">
    <source>
        <dbReference type="Proteomes" id="UP000233742"/>
    </source>
</evidence>
<keyword evidence="1" id="KW-0812">Transmembrane</keyword>
<evidence type="ECO:0008006" key="4">
    <source>
        <dbReference type="Google" id="ProtNLM"/>
    </source>
</evidence>
<feature type="transmembrane region" description="Helical" evidence="1">
    <location>
        <begin position="337"/>
        <end position="360"/>
    </location>
</feature>
<dbReference type="AlphaFoldDB" id="A0A2K9EKI6"/>
<keyword evidence="1" id="KW-1133">Transmembrane helix</keyword>
<keyword evidence="1" id="KW-0472">Membrane</keyword>
<dbReference type="Pfam" id="PF10129">
    <property type="entry name" value="OpgC_C"/>
    <property type="match status" value="1"/>
</dbReference>
<sequence>MNRIYWLDMLRGYALVCIMLDHMPASVMRGATLANFALFDAAELFVLLSGFLVGLVWTQVATRDGTRVAQKRFLRRSFQVWRAMVVGALIMALLSAVLLQAGWRHTAIWNEYATMVVEAPGTFLAAVGLMWMQPNLLDVLALYVVLILTVPLTLPALTRWPVVFALASALIWLFAEPLNSMLPNHRRDGGFLFNPFGWQVLFFAGAAIGVYRHKLMQVLRPYAGWVTALCVVIVLYGLVYDLLPRFGAQAKPLRDAMGTLIGPIDKWSLDEARFISILAASWLAATVLSAPLAWLADTGPGRALALIGRGGLWSFVVCVWLSVLGDAMQLQIPDEQAAFRLGIDFLVILMLWAMAALWMARASWQVYLPRSLRIG</sequence>
<protein>
    <recommendedName>
        <fullName evidence="4">OpgC domain-containing protein</fullName>
    </recommendedName>
</protein>
<accession>A0A2K9EKI6</accession>
<evidence type="ECO:0000313" key="2">
    <source>
        <dbReference type="EMBL" id="AUH35553.1"/>
    </source>
</evidence>
<gene>
    <name evidence="2" type="ORF">CUV01_17580</name>
</gene>
<feature type="transmembrane region" description="Helical" evidence="1">
    <location>
        <begin position="109"/>
        <end position="129"/>
    </location>
</feature>
<dbReference type="OrthoDB" id="9775975at2"/>
<keyword evidence="3" id="KW-1185">Reference proteome</keyword>
<reference evidence="2 3" key="1">
    <citation type="submission" date="2017-12" db="EMBL/GenBank/DDBJ databases">
        <authorList>
            <person name="Hurst M.R.H."/>
        </authorList>
    </citation>
    <scope>NUCLEOTIDE SEQUENCE [LARGE SCALE GENOMIC DNA]</scope>
    <source>
        <strain evidence="2 3">BM15</strain>
    </source>
</reference>
<feature type="transmembrane region" description="Helical" evidence="1">
    <location>
        <begin position="44"/>
        <end position="62"/>
    </location>
</feature>
<feature type="transmembrane region" description="Helical" evidence="1">
    <location>
        <begin position="160"/>
        <end position="179"/>
    </location>
</feature>
<proteinExistence type="predicted"/>
<dbReference type="InterPro" id="IPR014550">
    <property type="entry name" value="UCP028704_OpgC"/>
</dbReference>
<feature type="transmembrane region" description="Helical" evidence="1">
    <location>
        <begin position="306"/>
        <end position="325"/>
    </location>
</feature>
<dbReference type="KEGG" id="paro:CUV01_17580"/>
<dbReference type="PANTHER" id="PTHR38592">
    <property type="entry name" value="BLL4819 PROTEIN"/>
    <property type="match status" value="1"/>
</dbReference>
<dbReference type="RefSeq" id="WP_101462205.1">
    <property type="nucleotide sequence ID" value="NZ_CP025408.1"/>
</dbReference>
<feature type="transmembrane region" description="Helical" evidence="1">
    <location>
        <begin position="136"/>
        <end position="154"/>
    </location>
</feature>
<evidence type="ECO:0000256" key="1">
    <source>
        <dbReference type="SAM" id="Phobius"/>
    </source>
</evidence>
<feature type="transmembrane region" description="Helical" evidence="1">
    <location>
        <begin position="274"/>
        <end position="294"/>
    </location>
</feature>
<dbReference type="Proteomes" id="UP000233742">
    <property type="component" value="Chromosome"/>
</dbReference>
<dbReference type="PANTHER" id="PTHR38592:SF3">
    <property type="entry name" value="BLL4819 PROTEIN"/>
    <property type="match status" value="1"/>
</dbReference>